<evidence type="ECO:0000256" key="1">
    <source>
        <dbReference type="SAM" id="MobiDB-lite"/>
    </source>
</evidence>
<dbReference type="SUPFAM" id="SSF52540">
    <property type="entry name" value="P-loop containing nucleoside triphosphate hydrolases"/>
    <property type="match status" value="1"/>
</dbReference>
<evidence type="ECO:0008006" key="4">
    <source>
        <dbReference type="Google" id="ProtNLM"/>
    </source>
</evidence>
<dbReference type="OrthoDB" id="442176at2759"/>
<feature type="region of interest" description="Disordered" evidence="1">
    <location>
        <begin position="16"/>
        <end position="68"/>
    </location>
</feature>
<name>A0A6A6J3R8_9PLEO</name>
<feature type="compositionally biased region" description="Basic and acidic residues" evidence="1">
    <location>
        <begin position="53"/>
        <end position="67"/>
    </location>
</feature>
<dbReference type="Gene3D" id="3.40.50.300">
    <property type="entry name" value="P-loop containing nucleotide triphosphate hydrolases"/>
    <property type="match status" value="1"/>
</dbReference>
<dbReference type="AlphaFoldDB" id="A0A6A6J3R8"/>
<proteinExistence type="predicted"/>
<dbReference type="Proteomes" id="UP000800094">
    <property type="component" value="Unassembled WGS sequence"/>
</dbReference>
<gene>
    <name evidence="2" type="ORF">BU26DRAFT_499754</name>
</gene>
<keyword evidence="3" id="KW-1185">Reference proteome</keyword>
<sequence>MPSLPHIKSRARLLLRMKDKDSSRDSRKDSAMQLLLTEDGAPNSSSRSSSTEGDTKETQNAGAKEETPAQPQPLLVFVLGPPCAGKSILCRNLAFAYDFHHVAVDDELCDLANLTPSGPAALVLPYHYPDKFILHLRSRLRAGLQLGTDMPAEYILRQALLANDDPSKVRLVIEGYPFSVPDWHAFRKWLCGPHKYREPNEKTAVIVLHAKKEIAYSRFLDQGGEEEFFEERWAEHENYIGGILQEMHFEHIRRGVQLVQIQEKENVDVQEMVDTVFKKLEKMPTWEIPQWQIGLPGTAVAWHMDRFMGRTEATYWR</sequence>
<dbReference type="EMBL" id="ML987189">
    <property type="protein sequence ID" value="KAF2257218.1"/>
    <property type="molecule type" value="Genomic_DNA"/>
</dbReference>
<dbReference type="RefSeq" id="XP_033692222.1">
    <property type="nucleotide sequence ID" value="XM_033826431.1"/>
</dbReference>
<evidence type="ECO:0000313" key="2">
    <source>
        <dbReference type="EMBL" id="KAF2257218.1"/>
    </source>
</evidence>
<dbReference type="GeneID" id="54579761"/>
<accession>A0A6A6J3R8</accession>
<organism evidence="2 3">
    <name type="scientific">Trematosphaeria pertusa</name>
    <dbReference type="NCBI Taxonomy" id="390896"/>
    <lineage>
        <taxon>Eukaryota</taxon>
        <taxon>Fungi</taxon>
        <taxon>Dikarya</taxon>
        <taxon>Ascomycota</taxon>
        <taxon>Pezizomycotina</taxon>
        <taxon>Dothideomycetes</taxon>
        <taxon>Pleosporomycetidae</taxon>
        <taxon>Pleosporales</taxon>
        <taxon>Massarineae</taxon>
        <taxon>Trematosphaeriaceae</taxon>
        <taxon>Trematosphaeria</taxon>
    </lineage>
</organism>
<dbReference type="InterPro" id="IPR027417">
    <property type="entry name" value="P-loop_NTPase"/>
</dbReference>
<feature type="compositionally biased region" description="Basic and acidic residues" evidence="1">
    <location>
        <begin position="16"/>
        <end position="30"/>
    </location>
</feature>
<evidence type="ECO:0000313" key="3">
    <source>
        <dbReference type="Proteomes" id="UP000800094"/>
    </source>
</evidence>
<reference evidence="2" key="1">
    <citation type="journal article" date="2020" name="Stud. Mycol.">
        <title>101 Dothideomycetes genomes: a test case for predicting lifestyles and emergence of pathogens.</title>
        <authorList>
            <person name="Haridas S."/>
            <person name="Albert R."/>
            <person name="Binder M."/>
            <person name="Bloem J."/>
            <person name="Labutti K."/>
            <person name="Salamov A."/>
            <person name="Andreopoulos B."/>
            <person name="Baker S."/>
            <person name="Barry K."/>
            <person name="Bills G."/>
            <person name="Bluhm B."/>
            <person name="Cannon C."/>
            <person name="Castanera R."/>
            <person name="Culley D."/>
            <person name="Daum C."/>
            <person name="Ezra D."/>
            <person name="Gonzalez J."/>
            <person name="Henrissat B."/>
            <person name="Kuo A."/>
            <person name="Liang C."/>
            <person name="Lipzen A."/>
            <person name="Lutzoni F."/>
            <person name="Magnuson J."/>
            <person name="Mondo S."/>
            <person name="Nolan M."/>
            <person name="Ohm R."/>
            <person name="Pangilinan J."/>
            <person name="Park H.-J."/>
            <person name="Ramirez L."/>
            <person name="Alfaro M."/>
            <person name="Sun H."/>
            <person name="Tritt A."/>
            <person name="Yoshinaga Y."/>
            <person name="Zwiers L.-H."/>
            <person name="Turgeon B."/>
            <person name="Goodwin S."/>
            <person name="Spatafora J."/>
            <person name="Crous P."/>
            <person name="Grigoriev I."/>
        </authorList>
    </citation>
    <scope>NUCLEOTIDE SEQUENCE</scope>
    <source>
        <strain evidence="2">CBS 122368</strain>
    </source>
</reference>
<protein>
    <recommendedName>
        <fullName evidence="4">P-loop containing nucleoside triphosphate hydrolase protein</fullName>
    </recommendedName>
</protein>